<accession>A0ACB7RLX7</accession>
<dbReference type="Proteomes" id="UP000821845">
    <property type="component" value="Chromosome 9"/>
</dbReference>
<reference evidence="1" key="1">
    <citation type="submission" date="2020-05" db="EMBL/GenBank/DDBJ databases">
        <title>Large-scale comparative analyses of tick genomes elucidate their genetic diversity and vector capacities.</title>
        <authorList>
            <person name="Jia N."/>
            <person name="Wang J."/>
            <person name="Shi W."/>
            <person name="Du L."/>
            <person name="Sun Y."/>
            <person name="Zhan W."/>
            <person name="Jiang J."/>
            <person name="Wang Q."/>
            <person name="Zhang B."/>
            <person name="Ji P."/>
            <person name="Sakyi L.B."/>
            <person name="Cui X."/>
            <person name="Yuan T."/>
            <person name="Jiang B."/>
            <person name="Yang W."/>
            <person name="Lam T.T.-Y."/>
            <person name="Chang Q."/>
            <person name="Ding S."/>
            <person name="Wang X."/>
            <person name="Zhu J."/>
            <person name="Ruan X."/>
            <person name="Zhao L."/>
            <person name="Wei J."/>
            <person name="Que T."/>
            <person name="Du C."/>
            <person name="Cheng J."/>
            <person name="Dai P."/>
            <person name="Han X."/>
            <person name="Huang E."/>
            <person name="Gao Y."/>
            <person name="Liu J."/>
            <person name="Shao H."/>
            <person name="Ye R."/>
            <person name="Li L."/>
            <person name="Wei W."/>
            <person name="Wang X."/>
            <person name="Wang C."/>
            <person name="Yang T."/>
            <person name="Huo Q."/>
            <person name="Li W."/>
            <person name="Guo W."/>
            <person name="Chen H."/>
            <person name="Zhou L."/>
            <person name="Ni X."/>
            <person name="Tian J."/>
            <person name="Zhou Y."/>
            <person name="Sheng Y."/>
            <person name="Liu T."/>
            <person name="Pan Y."/>
            <person name="Xia L."/>
            <person name="Li J."/>
            <person name="Zhao F."/>
            <person name="Cao W."/>
        </authorList>
    </citation>
    <scope>NUCLEOTIDE SEQUENCE</scope>
    <source>
        <strain evidence="1">Hyas-2018</strain>
    </source>
</reference>
<protein>
    <submittedName>
        <fullName evidence="1">Uncharacterized protein</fullName>
    </submittedName>
</protein>
<gene>
    <name evidence="1" type="ORF">HPB50_006217</name>
</gene>
<keyword evidence="2" id="KW-1185">Reference proteome</keyword>
<evidence type="ECO:0000313" key="1">
    <source>
        <dbReference type="EMBL" id="KAH6921892.1"/>
    </source>
</evidence>
<dbReference type="EMBL" id="CM023489">
    <property type="protein sequence ID" value="KAH6921892.1"/>
    <property type="molecule type" value="Genomic_DNA"/>
</dbReference>
<evidence type="ECO:0000313" key="2">
    <source>
        <dbReference type="Proteomes" id="UP000821845"/>
    </source>
</evidence>
<proteinExistence type="predicted"/>
<sequence>MTEEGAIQLDSEVKKMFLAGLPLSKTRCPDCLIKGYMKHGVDLQYTQKISEADASVLRRLLLTGPPVEDLILLKISRRAFKVAFDDLDECPSLNYVYFHIDCEGEALGTNLSAAFRNLRTMELRCDNVGREFAVEIANYIRQSKSLRTLVLWNSCGGDEGAITLIHALAANDTLKSFSLADMKLSSNIVIGFAEMLAYNTTLESVDLSLSCSPDKDMVCWLLAQGRYPNVFKRICVVWPEQLLPELTFLVRRQACYPTLAVQVGSSVNEHVLWEFFVAVAADTTVRRLILEVPEHRPETFDALAEGIAFLVTRTMTLREMVIDIDIKPGKVHHVVRILDALRWNRSIKTIIMRAESMTQELATSFAQLLSVNSTLSAIHYGNLPDIHISHAETILRALTTNYTLTTLEVTSDPELLHAMGAMEALLERNKELERKAARFVASGADVSDREGLDALNKLRSSPGLVERLHRITGETEEVAFEAILSTLAHLSLGSYL</sequence>
<comment type="caution">
    <text evidence="1">The sequence shown here is derived from an EMBL/GenBank/DDBJ whole genome shotgun (WGS) entry which is preliminary data.</text>
</comment>
<name>A0ACB7RLX7_HYAAI</name>
<organism evidence="1 2">
    <name type="scientific">Hyalomma asiaticum</name>
    <name type="common">Tick</name>
    <dbReference type="NCBI Taxonomy" id="266040"/>
    <lineage>
        <taxon>Eukaryota</taxon>
        <taxon>Metazoa</taxon>
        <taxon>Ecdysozoa</taxon>
        <taxon>Arthropoda</taxon>
        <taxon>Chelicerata</taxon>
        <taxon>Arachnida</taxon>
        <taxon>Acari</taxon>
        <taxon>Parasitiformes</taxon>
        <taxon>Ixodida</taxon>
        <taxon>Ixodoidea</taxon>
        <taxon>Ixodidae</taxon>
        <taxon>Hyalomminae</taxon>
        <taxon>Hyalomma</taxon>
    </lineage>
</organism>